<evidence type="ECO:0000313" key="2">
    <source>
        <dbReference type="Proteomes" id="UP000504637"/>
    </source>
</evidence>
<evidence type="ECO:0000313" key="3">
    <source>
        <dbReference type="RefSeq" id="XP_033461429.1"/>
    </source>
</evidence>
<protein>
    <recommendedName>
        <fullName evidence="4">D-aminoacid aminotransferase-like PLP-dependent enzyme</fullName>
    </recommendedName>
</protein>
<feature type="region of interest" description="Disordered" evidence="1">
    <location>
        <begin position="72"/>
        <end position="94"/>
    </location>
</feature>
<dbReference type="RefSeq" id="XP_033461429.1">
    <property type="nucleotide sequence ID" value="XM_033601185.1"/>
</dbReference>
<reference evidence="3" key="2">
    <citation type="submission" date="2020-04" db="EMBL/GenBank/DDBJ databases">
        <authorList>
            <consortium name="NCBI Genome Project"/>
        </authorList>
    </citation>
    <scope>NUCLEOTIDE SEQUENCE</scope>
    <source>
        <strain evidence="3">CBS 342.82</strain>
    </source>
</reference>
<dbReference type="InterPro" id="IPR001544">
    <property type="entry name" value="Aminotrans_IV"/>
</dbReference>
<accession>A0A6J3M955</accession>
<reference evidence="3" key="3">
    <citation type="submission" date="2025-08" db="UniProtKB">
        <authorList>
            <consortium name="RefSeq"/>
        </authorList>
    </citation>
    <scope>IDENTIFICATION</scope>
    <source>
        <strain evidence="3">CBS 342.82</strain>
    </source>
</reference>
<dbReference type="OrthoDB" id="5288718at2759"/>
<dbReference type="Proteomes" id="UP000504637">
    <property type="component" value="Unplaced"/>
</dbReference>
<proteinExistence type="predicted"/>
<name>A0A6J3M955_9PEZI</name>
<sequence length="296" mass="32863">MALELGGEPVSTTPADPAEERFVFTTIRYDPQLVQSAENTAVSCNKPCPFYMFEHHYTRMQVAKWNLASWADDSTSESSPRSAEDKELLRKSPGSPAELLHGLLSAVETWKKTYPTVEPESLRVKLRLYTNGQIRTEIFNPIPRLPLSTLFPATLGTPAEHRDSGKIEWTISLDANPTEPTESTIIKTYDRSAYDRARASAGITSFAEPREVLLYTASGLVLDGSLSTPYIYRGGRWVTPMSSTGGQQGCTRRWALMKNLCVEGDVEAQSLVQGEVVFMSNAIKGFFPTIYQAPKK</sequence>
<reference evidence="3" key="1">
    <citation type="submission" date="2020-01" db="EMBL/GenBank/DDBJ databases">
        <authorList>
            <consortium name="DOE Joint Genome Institute"/>
            <person name="Haridas S."/>
            <person name="Albert R."/>
            <person name="Binder M."/>
            <person name="Bloem J."/>
            <person name="Labutti K."/>
            <person name="Salamov A."/>
            <person name="Andreopoulos B."/>
            <person name="Baker S.E."/>
            <person name="Barry K."/>
            <person name="Bills G."/>
            <person name="Bluhm B.H."/>
            <person name="Cannon C."/>
            <person name="Castanera R."/>
            <person name="Culley D.E."/>
            <person name="Daum C."/>
            <person name="Ezra D."/>
            <person name="Gonzalez J.B."/>
            <person name="Henrissat B."/>
            <person name="Kuo A."/>
            <person name="Liang C."/>
            <person name="Lipzen A."/>
            <person name="Lutzoni F."/>
            <person name="Magnuson J."/>
            <person name="Mondo S."/>
            <person name="Nolan M."/>
            <person name="Ohm R."/>
            <person name="Pangilinan J."/>
            <person name="Park H.-J."/>
            <person name="Ramirez L."/>
            <person name="Alfaro M."/>
            <person name="Sun H."/>
            <person name="Tritt A."/>
            <person name="Yoshinaga Y."/>
            <person name="Zwiers L.-H."/>
            <person name="Turgeon B.G."/>
            <person name="Goodwin S.B."/>
            <person name="Spatafora J.W."/>
            <person name="Crous P.W."/>
            <person name="Grigoriev I.V."/>
        </authorList>
    </citation>
    <scope>NUCLEOTIDE SEQUENCE</scope>
    <source>
        <strain evidence="3">CBS 342.82</strain>
    </source>
</reference>
<dbReference type="Gene3D" id="3.20.10.10">
    <property type="entry name" value="D-amino Acid Aminotransferase, subunit A, domain 2"/>
    <property type="match status" value="1"/>
</dbReference>
<feature type="compositionally biased region" description="Polar residues" evidence="1">
    <location>
        <begin position="72"/>
        <end position="81"/>
    </location>
</feature>
<evidence type="ECO:0008006" key="4">
    <source>
        <dbReference type="Google" id="ProtNLM"/>
    </source>
</evidence>
<keyword evidence="2" id="KW-1185">Reference proteome</keyword>
<gene>
    <name evidence="3" type="ORF">K489DRAFT_316691</name>
</gene>
<dbReference type="InterPro" id="IPR036038">
    <property type="entry name" value="Aminotransferase-like"/>
</dbReference>
<dbReference type="SUPFAM" id="SSF56752">
    <property type="entry name" value="D-aminoacid aminotransferase-like PLP-dependent enzymes"/>
    <property type="match status" value="1"/>
</dbReference>
<dbReference type="InterPro" id="IPR043132">
    <property type="entry name" value="BCAT-like_C"/>
</dbReference>
<dbReference type="GO" id="GO:0003824">
    <property type="term" value="F:catalytic activity"/>
    <property type="evidence" value="ECO:0007669"/>
    <property type="project" value="InterPro"/>
</dbReference>
<dbReference type="Pfam" id="PF01063">
    <property type="entry name" value="Aminotran_4"/>
    <property type="match status" value="1"/>
</dbReference>
<dbReference type="AlphaFoldDB" id="A0A6J3M955"/>
<organism evidence="3">
    <name type="scientific">Dissoconium aciculare CBS 342.82</name>
    <dbReference type="NCBI Taxonomy" id="1314786"/>
    <lineage>
        <taxon>Eukaryota</taxon>
        <taxon>Fungi</taxon>
        <taxon>Dikarya</taxon>
        <taxon>Ascomycota</taxon>
        <taxon>Pezizomycotina</taxon>
        <taxon>Dothideomycetes</taxon>
        <taxon>Dothideomycetidae</taxon>
        <taxon>Mycosphaerellales</taxon>
        <taxon>Dissoconiaceae</taxon>
        <taxon>Dissoconium</taxon>
    </lineage>
</organism>
<evidence type="ECO:0000256" key="1">
    <source>
        <dbReference type="SAM" id="MobiDB-lite"/>
    </source>
</evidence>
<dbReference type="GeneID" id="54358985"/>